<proteinExistence type="predicted"/>
<accession>A0AAU9TD76</accession>
<organism evidence="1 2">
    <name type="scientific">Euphydryas editha</name>
    <name type="common">Edith's checkerspot</name>
    <dbReference type="NCBI Taxonomy" id="104508"/>
    <lineage>
        <taxon>Eukaryota</taxon>
        <taxon>Metazoa</taxon>
        <taxon>Ecdysozoa</taxon>
        <taxon>Arthropoda</taxon>
        <taxon>Hexapoda</taxon>
        <taxon>Insecta</taxon>
        <taxon>Pterygota</taxon>
        <taxon>Neoptera</taxon>
        <taxon>Endopterygota</taxon>
        <taxon>Lepidoptera</taxon>
        <taxon>Glossata</taxon>
        <taxon>Ditrysia</taxon>
        <taxon>Papilionoidea</taxon>
        <taxon>Nymphalidae</taxon>
        <taxon>Nymphalinae</taxon>
        <taxon>Euphydryas</taxon>
    </lineage>
</organism>
<gene>
    <name evidence="1" type="ORF">EEDITHA_LOCUS675</name>
</gene>
<evidence type="ECO:0000313" key="2">
    <source>
        <dbReference type="Proteomes" id="UP001153954"/>
    </source>
</evidence>
<dbReference type="AlphaFoldDB" id="A0AAU9TD76"/>
<protein>
    <submittedName>
        <fullName evidence="1">Uncharacterized protein</fullName>
    </submittedName>
</protein>
<sequence length="68" mass="7448">MYVYVWSAASVARLAVALAGAERAHAAAHRRVALRRLPPRRASAQGPLAAEDLVSFNNDDKDEIYTKL</sequence>
<keyword evidence="2" id="KW-1185">Reference proteome</keyword>
<dbReference type="EMBL" id="CAKOGL010000002">
    <property type="protein sequence ID" value="CAH2084063.1"/>
    <property type="molecule type" value="Genomic_DNA"/>
</dbReference>
<dbReference type="Proteomes" id="UP001153954">
    <property type="component" value="Unassembled WGS sequence"/>
</dbReference>
<comment type="caution">
    <text evidence="1">The sequence shown here is derived from an EMBL/GenBank/DDBJ whole genome shotgun (WGS) entry which is preliminary data.</text>
</comment>
<reference evidence="1" key="1">
    <citation type="submission" date="2022-03" db="EMBL/GenBank/DDBJ databases">
        <authorList>
            <person name="Tunstrom K."/>
        </authorList>
    </citation>
    <scope>NUCLEOTIDE SEQUENCE</scope>
</reference>
<name>A0AAU9TD76_EUPED</name>
<evidence type="ECO:0000313" key="1">
    <source>
        <dbReference type="EMBL" id="CAH2084063.1"/>
    </source>
</evidence>